<dbReference type="PROSITE" id="PS50048">
    <property type="entry name" value="ZN2_CY6_FUNGAL_2"/>
    <property type="match status" value="1"/>
</dbReference>
<dbReference type="Gene3D" id="4.10.240.10">
    <property type="entry name" value="Zn(2)-C6 fungal-type DNA-binding domain"/>
    <property type="match status" value="1"/>
</dbReference>
<dbReference type="EMBL" id="JOKZ01000025">
    <property type="protein sequence ID" value="KKP06458.1"/>
    <property type="molecule type" value="Genomic_DNA"/>
</dbReference>
<dbReference type="CDD" id="cd12148">
    <property type="entry name" value="fungal_TF_MHR"/>
    <property type="match status" value="1"/>
</dbReference>
<dbReference type="PANTHER" id="PTHR47660:SF2">
    <property type="entry name" value="TRANSCRIPTION FACTOR WITH C2H2 AND ZN(2)-CYS(6) DNA BINDING DOMAIN (EUROFUNG)"/>
    <property type="match status" value="1"/>
</dbReference>
<accession>A0A0F9Y2S1</accession>
<dbReference type="GO" id="GO:0003677">
    <property type="term" value="F:DNA binding"/>
    <property type="evidence" value="ECO:0007669"/>
    <property type="project" value="InterPro"/>
</dbReference>
<keyword evidence="4" id="KW-0804">Transcription</keyword>
<proteinExistence type="predicted"/>
<dbReference type="OrthoDB" id="654211at2759"/>
<dbReference type="GO" id="GO:0008270">
    <property type="term" value="F:zinc ion binding"/>
    <property type="evidence" value="ECO:0007669"/>
    <property type="project" value="InterPro"/>
</dbReference>
<dbReference type="GO" id="GO:0000981">
    <property type="term" value="F:DNA-binding transcription factor activity, RNA polymerase II-specific"/>
    <property type="evidence" value="ECO:0007669"/>
    <property type="project" value="InterPro"/>
</dbReference>
<evidence type="ECO:0000313" key="9">
    <source>
        <dbReference type="Proteomes" id="UP000034112"/>
    </source>
</evidence>
<name>A0A0F9Y2S1_TRIHA</name>
<feature type="region of interest" description="Disordered" evidence="6">
    <location>
        <begin position="79"/>
        <end position="147"/>
    </location>
</feature>
<feature type="compositionally biased region" description="Polar residues" evidence="6">
    <location>
        <begin position="110"/>
        <end position="123"/>
    </location>
</feature>
<dbReference type="InterPro" id="IPR036864">
    <property type="entry name" value="Zn2-C6_fun-type_DNA-bd_sf"/>
</dbReference>
<dbReference type="Proteomes" id="UP000034112">
    <property type="component" value="Unassembled WGS sequence"/>
</dbReference>
<evidence type="ECO:0000256" key="2">
    <source>
        <dbReference type="ARBA" id="ARBA00022833"/>
    </source>
</evidence>
<dbReference type="CDD" id="cd00067">
    <property type="entry name" value="GAL4"/>
    <property type="match status" value="1"/>
</dbReference>
<protein>
    <recommendedName>
        <fullName evidence="7">Zn(2)-C6 fungal-type domain-containing protein</fullName>
    </recommendedName>
</protein>
<evidence type="ECO:0000256" key="6">
    <source>
        <dbReference type="SAM" id="MobiDB-lite"/>
    </source>
</evidence>
<dbReference type="AlphaFoldDB" id="A0A0F9Y2S1"/>
<evidence type="ECO:0000313" key="8">
    <source>
        <dbReference type="EMBL" id="KKP06458.1"/>
    </source>
</evidence>
<dbReference type="SMART" id="SM00066">
    <property type="entry name" value="GAL4"/>
    <property type="match status" value="1"/>
</dbReference>
<dbReference type="PROSITE" id="PS00463">
    <property type="entry name" value="ZN2_CY6_FUNGAL_1"/>
    <property type="match status" value="1"/>
</dbReference>
<dbReference type="InterPro" id="IPR001138">
    <property type="entry name" value="Zn2Cys6_DnaBD"/>
</dbReference>
<dbReference type="GO" id="GO:0006351">
    <property type="term" value="P:DNA-templated transcription"/>
    <property type="evidence" value="ECO:0007669"/>
    <property type="project" value="InterPro"/>
</dbReference>
<evidence type="ECO:0000256" key="3">
    <source>
        <dbReference type="ARBA" id="ARBA00023015"/>
    </source>
</evidence>
<feature type="domain" description="Zn(2)-C6 fungal-type" evidence="7">
    <location>
        <begin position="41"/>
        <end position="70"/>
    </location>
</feature>
<evidence type="ECO:0000256" key="4">
    <source>
        <dbReference type="ARBA" id="ARBA00023163"/>
    </source>
</evidence>
<evidence type="ECO:0000256" key="5">
    <source>
        <dbReference type="ARBA" id="ARBA00023242"/>
    </source>
</evidence>
<keyword evidence="2" id="KW-0862">Zinc</keyword>
<feature type="compositionally biased region" description="Polar residues" evidence="6">
    <location>
        <begin position="131"/>
        <end position="147"/>
    </location>
</feature>
<evidence type="ECO:0000256" key="1">
    <source>
        <dbReference type="ARBA" id="ARBA00022723"/>
    </source>
</evidence>
<keyword evidence="1" id="KW-0479">Metal-binding</keyword>
<reference evidence="9" key="1">
    <citation type="journal article" date="2015" name="Genome Announc.">
        <title>Draft whole-genome sequence of the biocontrol agent Trichoderma harzianum T6776.</title>
        <authorList>
            <person name="Baroncelli R."/>
            <person name="Piaggeschi G."/>
            <person name="Fiorini L."/>
            <person name="Bertolini E."/>
            <person name="Zapparata A."/>
            <person name="Pe M.E."/>
            <person name="Sarrocco S."/>
            <person name="Vannacci G."/>
        </authorList>
    </citation>
    <scope>NUCLEOTIDE SEQUENCE [LARGE SCALE GENOMIC DNA]</scope>
    <source>
        <strain evidence="9">T6776</strain>
    </source>
</reference>
<comment type="caution">
    <text evidence="8">The sequence shown here is derived from an EMBL/GenBank/DDBJ whole genome shotgun (WGS) entry which is preliminary data.</text>
</comment>
<dbReference type="SUPFAM" id="SSF57701">
    <property type="entry name" value="Zn2/Cys6 DNA-binding domain"/>
    <property type="match status" value="1"/>
</dbReference>
<dbReference type="InterPro" id="IPR007219">
    <property type="entry name" value="XnlR_reg_dom"/>
</dbReference>
<keyword evidence="5" id="KW-0539">Nucleus</keyword>
<dbReference type="Pfam" id="PF04082">
    <property type="entry name" value="Fungal_trans"/>
    <property type="match status" value="1"/>
</dbReference>
<sequence length="713" mass="79808">MRKSTRRILKVETPRRHSDLLRRHLTLHDGSAPSDSKRVRACDACHASKIRCDGGVRCSLCTKRGIDCAFTRGPAALNGNVAANPPQGSASSLHSDHGSRSPDPPRSAPTDASASTSGSQPDTNHAVPMSYTMNGTAPVSQGTQQQDAPSIAIEGLQLVLEAVSRPRSSGSSRLQRPPTPEVKKWSASCIKSYMGRFHDRWPVLHAPTFEHEVDSVTLRSTAIIIGFWLQNETEDNSLAFDIHSILVKRLLDELTESTADPNSVWPLRSLQSSLLNIIFAFESGREKNMKKARLLFSLLITVCRQLRIFTADAIDHQIRIHFSGDFPPWVFAMKEKWKRLVANMFKLDTYISLLTQQPPSLQREELSLSLTSTFGQWNAYGLDVFFRRWPSEPMERAQYRICDLALGSQQPISPVILVEDLQIRMMGVTNYVWILNKMRGSPNPNLCVSSEQRELISARLKRCKLQLDGMASIWKEPEQHKMHIDFLLRAYSAREEPFHEDWQKHVRDRFFSFVFSATMLYHLLNMHIYADVHSYMQSLPVVSSPGVTPADLSTTPAINNAEIHEWATSQDARIAVAHAIFAYRVYGSTTSSPSDLKAEVIDPIAHMTIAAGAAILWTWIQNNTSSCTCMNLPVGGELDFGFVPLGAGKSPEVDHWIRNGGTIWLHGVHLCKCNVDVWLSPFAAILSHGAKKWEIGNVFAQKLWSQLGLQRSV</sequence>
<dbReference type="Pfam" id="PF00172">
    <property type="entry name" value="Zn_clus"/>
    <property type="match status" value="1"/>
</dbReference>
<evidence type="ECO:0000259" key="7">
    <source>
        <dbReference type="PROSITE" id="PS50048"/>
    </source>
</evidence>
<keyword evidence="3" id="KW-0805">Transcription regulation</keyword>
<dbReference type="PANTHER" id="PTHR47660">
    <property type="entry name" value="TRANSCRIPTION FACTOR WITH C2H2 AND ZN(2)-CYS(6) DNA BINDING DOMAIN (EUROFUNG)-RELATED-RELATED"/>
    <property type="match status" value="1"/>
</dbReference>
<gene>
    <name evidence="8" type="ORF">THAR02_01416</name>
</gene>
<organism evidence="8 9">
    <name type="scientific">Trichoderma harzianum</name>
    <name type="common">Hypocrea lixii</name>
    <dbReference type="NCBI Taxonomy" id="5544"/>
    <lineage>
        <taxon>Eukaryota</taxon>
        <taxon>Fungi</taxon>
        <taxon>Dikarya</taxon>
        <taxon>Ascomycota</taxon>
        <taxon>Pezizomycotina</taxon>
        <taxon>Sordariomycetes</taxon>
        <taxon>Hypocreomycetidae</taxon>
        <taxon>Hypocreales</taxon>
        <taxon>Hypocreaceae</taxon>
        <taxon>Trichoderma</taxon>
    </lineage>
</organism>
<dbReference type="OMA" id="NIPLCRC"/>